<proteinExistence type="predicted"/>
<keyword evidence="1" id="KW-1133">Transmembrane helix</keyword>
<evidence type="ECO:0000256" key="1">
    <source>
        <dbReference type="SAM" id="Phobius"/>
    </source>
</evidence>
<feature type="transmembrane region" description="Helical" evidence="1">
    <location>
        <begin position="226"/>
        <end position="246"/>
    </location>
</feature>
<dbReference type="PATRIC" id="fig|446692.3.peg.998"/>
<dbReference type="InterPro" id="IPR002656">
    <property type="entry name" value="Acyl_transf_3_dom"/>
</dbReference>
<gene>
    <name evidence="3" type="ORF">ASN_1004</name>
</gene>
<organism evidence="3 4">
    <name type="scientific">Acetobacter senegalensis</name>
    <dbReference type="NCBI Taxonomy" id="446692"/>
    <lineage>
        <taxon>Bacteria</taxon>
        <taxon>Pseudomonadati</taxon>
        <taxon>Pseudomonadota</taxon>
        <taxon>Alphaproteobacteria</taxon>
        <taxon>Acetobacterales</taxon>
        <taxon>Acetobacteraceae</taxon>
        <taxon>Acetobacter</taxon>
    </lineage>
</organism>
<feature type="transmembrane region" description="Helical" evidence="1">
    <location>
        <begin position="284"/>
        <end position="305"/>
    </location>
</feature>
<keyword evidence="1" id="KW-0472">Membrane</keyword>
<dbReference type="EMBL" id="LN606600">
    <property type="protein sequence ID" value="CEF40396.1"/>
    <property type="molecule type" value="Genomic_DNA"/>
</dbReference>
<dbReference type="InterPro" id="IPR050623">
    <property type="entry name" value="Glucan_succinyl_AcylTrfase"/>
</dbReference>
<feature type="transmembrane region" description="Helical" evidence="1">
    <location>
        <begin position="65"/>
        <end position="83"/>
    </location>
</feature>
<reference evidence="4" key="1">
    <citation type="submission" date="2014-09" db="EMBL/GenBank/DDBJ databases">
        <authorList>
            <person name="Illeghems K.G."/>
        </authorList>
    </citation>
    <scope>NUCLEOTIDE SEQUENCE [LARGE SCALE GENOMIC DNA]</scope>
    <source>
        <strain evidence="4">108B</strain>
    </source>
</reference>
<dbReference type="AlphaFoldDB" id="A0A0U5ERI4"/>
<dbReference type="KEGG" id="asz:ASN_1004"/>
<feature type="transmembrane region" description="Helical" evidence="1">
    <location>
        <begin position="344"/>
        <end position="366"/>
    </location>
</feature>
<feature type="domain" description="Acyltransferase 3" evidence="2">
    <location>
        <begin position="6"/>
        <end position="363"/>
    </location>
</feature>
<feature type="transmembrane region" description="Helical" evidence="1">
    <location>
        <begin position="317"/>
        <end position="338"/>
    </location>
</feature>
<dbReference type="Proteomes" id="UP000056109">
    <property type="component" value="Chromosome I"/>
</dbReference>
<feature type="transmembrane region" description="Helical" evidence="1">
    <location>
        <begin position="185"/>
        <end position="206"/>
    </location>
</feature>
<dbReference type="Pfam" id="PF01757">
    <property type="entry name" value="Acyl_transf_3"/>
    <property type="match status" value="1"/>
</dbReference>
<name>A0A0U5ERI4_9PROT</name>
<evidence type="ECO:0000313" key="4">
    <source>
        <dbReference type="Proteomes" id="UP000056109"/>
    </source>
</evidence>
<protein>
    <recommendedName>
        <fullName evidence="2">Acyltransferase 3 domain-containing protein</fullName>
    </recommendedName>
</protein>
<dbReference type="PANTHER" id="PTHR36927:SF4">
    <property type="entry name" value="BLR5718 PROTEIN"/>
    <property type="match status" value="1"/>
</dbReference>
<dbReference type="GO" id="GO:0016747">
    <property type="term" value="F:acyltransferase activity, transferring groups other than amino-acyl groups"/>
    <property type="evidence" value="ECO:0007669"/>
    <property type="project" value="InterPro"/>
</dbReference>
<evidence type="ECO:0000313" key="3">
    <source>
        <dbReference type="EMBL" id="CEF40396.1"/>
    </source>
</evidence>
<feature type="transmembrane region" description="Helical" evidence="1">
    <location>
        <begin position="95"/>
        <end position="115"/>
    </location>
</feature>
<dbReference type="RefSeq" id="WP_058987317.1">
    <property type="nucleotide sequence ID" value="NZ_LN606600.1"/>
</dbReference>
<dbReference type="GeneID" id="34782126"/>
<feature type="transmembrane region" description="Helical" evidence="1">
    <location>
        <begin position="146"/>
        <end position="165"/>
    </location>
</feature>
<feature type="transmembrane region" description="Helical" evidence="1">
    <location>
        <begin position="258"/>
        <end position="278"/>
    </location>
</feature>
<accession>A0A0U5ERI4</accession>
<dbReference type="PANTHER" id="PTHR36927">
    <property type="entry name" value="BLR4337 PROTEIN"/>
    <property type="match status" value="1"/>
</dbReference>
<keyword evidence="4" id="KW-1185">Reference proteome</keyword>
<keyword evidence="1" id="KW-0812">Transmembrane</keyword>
<sequence length="376" mass="41862">MRKNNHAIGFLRLCLIVAVVLHHSVLAYCVFGHFDHHAYLLSSAPIIDRQRWGGFDLLVRWNDTYFMALMFFISGVFVLPSLHRKGPRRYLKDRLLRLGLPFAVCVSIVMPVAYYPSILEAGARVSFFSFWQGYFGRFHWPGGPAWFIWFLFVLDVLCVLTVLLAPSLPSYLAARVPDGLNRRPVLAVCGVLGAALVAYVPFVLLFGAERWLSWGPFSIQGSRMGLYGFFFGLGCAAGAAGSQHTLFQRNGALARHWAGALCLGMSAFGWFIALPAPFEKIRPVLFVFCSVLFCLALMGVCLRFVSTVSARVNTLTGDTYSVYLIHYAFVTWAQFALLPASWGAIPKAACVASITLCSSFLVTYIIRFFSGVQRMV</sequence>
<evidence type="ECO:0000259" key="2">
    <source>
        <dbReference type="Pfam" id="PF01757"/>
    </source>
</evidence>